<comment type="caution">
    <text evidence="1">The sequence shown here is derived from an EMBL/GenBank/DDBJ whole genome shotgun (WGS) entry which is preliminary data.</text>
</comment>
<reference evidence="2" key="1">
    <citation type="journal article" date="2019" name="Int. J. Syst. Evol. Microbiol.">
        <title>The Global Catalogue of Microorganisms (GCM) 10K type strain sequencing project: providing services to taxonomists for standard genome sequencing and annotation.</title>
        <authorList>
            <consortium name="The Broad Institute Genomics Platform"/>
            <consortium name="The Broad Institute Genome Sequencing Center for Infectious Disease"/>
            <person name="Wu L."/>
            <person name="Ma J."/>
        </authorList>
    </citation>
    <scope>NUCLEOTIDE SEQUENCE [LARGE SCALE GENOMIC DNA]</scope>
    <source>
        <strain evidence="2">TISTR 1858</strain>
    </source>
</reference>
<proteinExistence type="predicted"/>
<dbReference type="Pfam" id="PF21820">
    <property type="entry name" value="DUF6886"/>
    <property type="match status" value="1"/>
</dbReference>
<keyword evidence="2" id="KW-1185">Reference proteome</keyword>
<organism evidence="1 2">
    <name type="scientific">Oceanobacillus kapialis</name>
    <dbReference type="NCBI Taxonomy" id="481353"/>
    <lineage>
        <taxon>Bacteria</taxon>
        <taxon>Bacillati</taxon>
        <taxon>Bacillota</taxon>
        <taxon>Bacilli</taxon>
        <taxon>Bacillales</taxon>
        <taxon>Bacillaceae</taxon>
        <taxon>Oceanobacillus</taxon>
    </lineage>
</organism>
<name>A0ABW5PYR2_9BACI</name>
<sequence>MKLFHVSEEKGISIFRPRVPERIDLDKRRPLVWAISEEMLPNFLTPRNCPRVCFQVDQHTSSLDKKTYLRVHNYVIVIEKVWLQRLKETTLYLYEFNSANFVLQDKNAGYYVSELPQIPIRKIVVENLHKALAERGVELRVVDRLW</sequence>
<accession>A0ABW5PYR2</accession>
<gene>
    <name evidence="1" type="ORF">ACFSUN_06910</name>
</gene>
<dbReference type="Proteomes" id="UP001597451">
    <property type="component" value="Unassembled WGS sequence"/>
</dbReference>
<evidence type="ECO:0000313" key="1">
    <source>
        <dbReference type="EMBL" id="MFD2628514.1"/>
    </source>
</evidence>
<dbReference type="EMBL" id="JBHUMX010000014">
    <property type="protein sequence ID" value="MFD2628514.1"/>
    <property type="molecule type" value="Genomic_DNA"/>
</dbReference>
<protein>
    <submittedName>
        <fullName evidence="1">DUF6886 family protein</fullName>
    </submittedName>
</protein>
<dbReference type="RefSeq" id="WP_379561229.1">
    <property type="nucleotide sequence ID" value="NZ_JBHUMX010000014.1"/>
</dbReference>
<dbReference type="InterPro" id="IPR049253">
    <property type="entry name" value="DUF6886"/>
</dbReference>
<evidence type="ECO:0000313" key="2">
    <source>
        <dbReference type="Proteomes" id="UP001597451"/>
    </source>
</evidence>